<comment type="caution">
    <text evidence="1">The sequence shown here is derived from an EMBL/GenBank/DDBJ whole genome shotgun (WGS) entry which is preliminary data.</text>
</comment>
<evidence type="ECO:0000313" key="2">
    <source>
        <dbReference type="Proteomes" id="UP000317494"/>
    </source>
</evidence>
<proteinExistence type="predicted"/>
<sequence length="40" mass="4292">MRGCGALTSSILANSAARLDSFPYLPCIKRSTFGLSHFTT</sequence>
<dbReference type="EMBL" id="QEAN01000028">
    <property type="protein sequence ID" value="TPX52774.1"/>
    <property type="molecule type" value="Genomic_DNA"/>
</dbReference>
<reference evidence="1 2" key="1">
    <citation type="journal article" date="2019" name="Sci. Rep.">
        <title>Comparative genomics of chytrid fungi reveal insights into the obligate biotrophic and pathogenic lifestyle of Synchytrium endobioticum.</title>
        <authorList>
            <person name="van de Vossenberg B.T.L.H."/>
            <person name="Warris S."/>
            <person name="Nguyen H.D.T."/>
            <person name="van Gent-Pelzer M.P.E."/>
            <person name="Joly D.L."/>
            <person name="van de Geest H.C."/>
            <person name="Bonants P.J.M."/>
            <person name="Smith D.S."/>
            <person name="Levesque C.A."/>
            <person name="van der Lee T.A.J."/>
        </authorList>
    </citation>
    <scope>NUCLEOTIDE SEQUENCE [LARGE SCALE GENOMIC DNA]</scope>
    <source>
        <strain evidence="1 2">MB42</strain>
    </source>
</reference>
<evidence type="ECO:0000313" key="1">
    <source>
        <dbReference type="EMBL" id="TPX52774.1"/>
    </source>
</evidence>
<feature type="non-terminal residue" evidence="1">
    <location>
        <position position="40"/>
    </location>
</feature>
<gene>
    <name evidence="1" type="ORF">SeMB42_g01162</name>
</gene>
<keyword evidence="2" id="KW-1185">Reference proteome</keyword>
<name>A0A507DM82_9FUNG</name>
<dbReference type="VEuPathDB" id="FungiDB:SeMB42_g01162"/>
<dbReference type="Proteomes" id="UP000317494">
    <property type="component" value="Unassembled WGS sequence"/>
</dbReference>
<accession>A0A507DM82</accession>
<dbReference type="AlphaFoldDB" id="A0A507DM82"/>
<protein>
    <submittedName>
        <fullName evidence="1">Uncharacterized protein</fullName>
    </submittedName>
</protein>
<organism evidence="1 2">
    <name type="scientific">Synchytrium endobioticum</name>
    <dbReference type="NCBI Taxonomy" id="286115"/>
    <lineage>
        <taxon>Eukaryota</taxon>
        <taxon>Fungi</taxon>
        <taxon>Fungi incertae sedis</taxon>
        <taxon>Chytridiomycota</taxon>
        <taxon>Chytridiomycota incertae sedis</taxon>
        <taxon>Chytridiomycetes</taxon>
        <taxon>Synchytriales</taxon>
        <taxon>Synchytriaceae</taxon>
        <taxon>Synchytrium</taxon>
    </lineage>
</organism>